<proteinExistence type="predicted"/>
<dbReference type="HOGENOM" id="CLU_166922_0_0_3"/>
<protein>
    <submittedName>
        <fullName evidence="1">Uncharacterized protein</fullName>
    </submittedName>
</protein>
<evidence type="ECO:0000313" key="2">
    <source>
        <dbReference type="Proteomes" id="UP000000268"/>
    </source>
</evidence>
<dbReference type="AlphaFoldDB" id="B0C7Q2"/>
<organism evidence="1 2">
    <name type="scientific">Acaryochloris marina (strain MBIC 11017)</name>
    <dbReference type="NCBI Taxonomy" id="329726"/>
    <lineage>
        <taxon>Bacteria</taxon>
        <taxon>Bacillati</taxon>
        <taxon>Cyanobacteriota</taxon>
        <taxon>Cyanophyceae</taxon>
        <taxon>Acaryochloridales</taxon>
        <taxon>Acaryochloridaceae</taxon>
        <taxon>Acaryochloris</taxon>
    </lineage>
</organism>
<evidence type="ECO:0000313" key="1">
    <source>
        <dbReference type="EMBL" id="ABW25312.1"/>
    </source>
</evidence>
<accession>B0C7Q2</accession>
<dbReference type="Proteomes" id="UP000000268">
    <property type="component" value="Chromosome"/>
</dbReference>
<keyword evidence="2" id="KW-1185">Reference proteome</keyword>
<dbReference type="eggNOG" id="ENOG5033679">
    <property type="taxonomic scope" value="Bacteria"/>
</dbReference>
<reference evidence="1 2" key="1">
    <citation type="journal article" date="2008" name="Proc. Natl. Acad. Sci. U.S.A.">
        <title>Niche adaptation and genome expansion in the chlorophyll d-producing cyanobacterium Acaryochloris marina.</title>
        <authorList>
            <person name="Swingley W.D."/>
            <person name="Chen M."/>
            <person name="Cheung P.C."/>
            <person name="Conrad A.L."/>
            <person name="Dejesa L.C."/>
            <person name="Hao J."/>
            <person name="Honchak B.M."/>
            <person name="Karbach L.E."/>
            <person name="Kurdoglu A."/>
            <person name="Lahiri S."/>
            <person name="Mastrian S.D."/>
            <person name="Miyashita H."/>
            <person name="Page L."/>
            <person name="Ramakrishna P."/>
            <person name="Satoh S."/>
            <person name="Sattley W.M."/>
            <person name="Shimada Y."/>
            <person name="Taylor H.L."/>
            <person name="Tomo T."/>
            <person name="Tsuchiya T."/>
            <person name="Wang Z.T."/>
            <person name="Raymond J."/>
            <person name="Mimuro M."/>
            <person name="Blankenship R.E."/>
            <person name="Touchman J.W."/>
        </authorList>
    </citation>
    <scope>NUCLEOTIDE SEQUENCE [LARGE SCALE GENOMIC DNA]</scope>
    <source>
        <strain evidence="2">MBIC 11017</strain>
    </source>
</reference>
<dbReference type="EMBL" id="CP000828">
    <property type="protein sequence ID" value="ABW25312.1"/>
    <property type="molecule type" value="Genomic_DNA"/>
</dbReference>
<gene>
    <name evidence="1" type="ordered locus">AM1_0226</name>
</gene>
<dbReference type="KEGG" id="amr:AM1_0226"/>
<name>B0C7Q2_ACAM1</name>
<sequence length="99" mass="11229">MTTCYYLRKLLAQSANQLQSFIVEGAGIVADEKSDINHVLESLYLEELDISLMARDLEVIVQLQTILSRSTSTSSQPLGQLAKVERRIFWILGLKKTMR</sequence>